<feature type="binding site" evidence="4">
    <location>
        <begin position="147"/>
        <end position="155"/>
    </location>
    <ligand>
        <name>ATP</name>
        <dbReference type="ChEBI" id="CHEBI:30616"/>
    </ligand>
</feature>
<reference evidence="6 7" key="1">
    <citation type="submission" date="2015-03" db="EMBL/GenBank/DDBJ databases">
        <title>Draft genome sequences of two protease-producing strains of Arsukibacterium isolated from two cold and alkaline environments.</title>
        <authorList>
            <person name="Lylloff J.E."/>
            <person name="Skov L.B."/>
            <person name="Jepsen M."/>
            <person name="Hallin P.F."/>
            <person name="Sorensen S.J."/>
            <person name="Stougaard P."/>
            <person name="Glaring M.A."/>
        </authorList>
    </citation>
    <scope>NUCLEOTIDE SEQUENCE [LARGE SCALE GENOMIC DNA]</scope>
    <source>
        <strain evidence="6 7">GCM72</strain>
    </source>
</reference>
<feature type="binding site" evidence="4">
    <location>
        <position position="67"/>
    </location>
    <ligand>
        <name>substrate</name>
    </ligand>
</feature>
<feature type="binding site" evidence="4">
    <location>
        <begin position="16"/>
        <end position="20"/>
    </location>
    <ligand>
        <name>ATP</name>
        <dbReference type="ChEBI" id="CHEBI:30616"/>
    </ligand>
</feature>
<dbReference type="RefSeq" id="WP_046557512.1">
    <property type="nucleotide sequence ID" value="NZ_LAHO01000008.1"/>
</dbReference>
<dbReference type="InterPro" id="IPR037171">
    <property type="entry name" value="NagB/RpiA_transferase-like"/>
</dbReference>
<dbReference type="NCBIfam" id="TIGR02727">
    <property type="entry name" value="MTHFS_bact"/>
    <property type="match status" value="1"/>
</dbReference>
<dbReference type="PANTHER" id="PTHR23407">
    <property type="entry name" value="ATPASE INHIBITOR/5-FORMYLTETRAHYDROFOLATE CYCLO-LIGASE"/>
    <property type="match status" value="1"/>
</dbReference>
<keyword evidence="7" id="KW-1185">Reference proteome</keyword>
<sequence>MSLLQQPVQPALRLSRQAIRQHARQLRQQLPAATRASAATELVQQVFDQAELTSKQHFALYLANDAELNTEPLIKALWQAGKDVYLPVLHPFCPGYLLFLHYDSTTELRANHFGIPEPRLNCANVIPVAQLDVIFAPLVAFDAAGNRLGMGGGFYDRTLAQLPRHSPCQVIGLAHNCQQVAAVPVEPWDIPLQQVITPAKYFDFR</sequence>
<comment type="catalytic activity">
    <reaction evidence="5">
        <text>(6S)-5-formyl-5,6,7,8-tetrahydrofolate + ATP = (6R)-5,10-methenyltetrahydrofolate + ADP + phosphate</text>
        <dbReference type="Rhea" id="RHEA:10488"/>
        <dbReference type="ChEBI" id="CHEBI:30616"/>
        <dbReference type="ChEBI" id="CHEBI:43474"/>
        <dbReference type="ChEBI" id="CHEBI:57455"/>
        <dbReference type="ChEBI" id="CHEBI:57457"/>
        <dbReference type="ChEBI" id="CHEBI:456216"/>
        <dbReference type="EC" id="6.3.3.2"/>
    </reaction>
</comment>
<evidence type="ECO:0000313" key="6">
    <source>
        <dbReference type="EMBL" id="KKO45667.1"/>
    </source>
</evidence>
<dbReference type="EMBL" id="LAHO01000008">
    <property type="protein sequence ID" value="KKO45667.1"/>
    <property type="molecule type" value="Genomic_DNA"/>
</dbReference>
<protein>
    <recommendedName>
        <fullName evidence="5">5-formyltetrahydrofolate cyclo-ligase</fullName>
        <ecNumber evidence="5">6.3.3.2</ecNumber>
    </recommendedName>
</protein>
<dbReference type="SUPFAM" id="SSF100950">
    <property type="entry name" value="NagB/RpiA/CoA transferase-like"/>
    <property type="match status" value="1"/>
</dbReference>
<evidence type="ECO:0000256" key="5">
    <source>
        <dbReference type="RuleBase" id="RU361279"/>
    </source>
</evidence>
<keyword evidence="2 4" id="KW-0547">Nucleotide-binding</keyword>
<evidence type="ECO:0000256" key="2">
    <source>
        <dbReference type="ARBA" id="ARBA00022741"/>
    </source>
</evidence>
<comment type="caution">
    <text evidence="6">The sequence shown here is derived from an EMBL/GenBank/DDBJ whole genome shotgun (WGS) entry which is preliminary data.</text>
</comment>
<dbReference type="InterPro" id="IPR002698">
    <property type="entry name" value="FTHF_cligase"/>
</dbReference>
<dbReference type="PIRSF" id="PIRSF006806">
    <property type="entry name" value="FTHF_cligase"/>
    <property type="match status" value="1"/>
</dbReference>
<comment type="similarity">
    <text evidence="1 5">Belongs to the 5-formyltetrahydrofolate cyclo-ligase family.</text>
</comment>
<dbReference type="GO" id="GO:0030272">
    <property type="term" value="F:5-formyltetrahydrofolate cyclo-ligase activity"/>
    <property type="evidence" value="ECO:0007669"/>
    <property type="project" value="UniProtKB-EC"/>
</dbReference>
<accession>A0A0M2V4A4</accession>
<keyword evidence="5" id="KW-0479">Metal-binding</keyword>
<proteinExistence type="inferred from homology"/>
<dbReference type="OrthoDB" id="9801938at2"/>
<feature type="binding site" evidence="4">
    <location>
        <position position="62"/>
    </location>
    <ligand>
        <name>substrate</name>
    </ligand>
</feature>
<dbReference type="PANTHER" id="PTHR23407:SF1">
    <property type="entry name" value="5-FORMYLTETRAHYDROFOLATE CYCLO-LIGASE"/>
    <property type="match status" value="1"/>
</dbReference>
<gene>
    <name evidence="6" type="ORF">WG68_09830</name>
</gene>
<evidence type="ECO:0000256" key="3">
    <source>
        <dbReference type="ARBA" id="ARBA00022840"/>
    </source>
</evidence>
<dbReference type="PATRIC" id="fig|336831.14.peg.267"/>
<dbReference type="STRING" id="336831.WG68_09830"/>
<evidence type="ECO:0000256" key="1">
    <source>
        <dbReference type="ARBA" id="ARBA00010638"/>
    </source>
</evidence>
<dbReference type="GO" id="GO:0035999">
    <property type="term" value="P:tetrahydrofolate interconversion"/>
    <property type="evidence" value="ECO:0007669"/>
    <property type="project" value="TreeGrafter"/>
</dbReference>
<evidence type="ECO:0000313" key="7">
    <source>
        <dbReference type="Proteomes" id="UP000034228"/>
    </source>
</evidence>
<name>A0A0M2V4A4_9GAMM</name>
<dbReference type="GO" id="GO:0046872">
    <property type="term" value="F:metal ion binding"/>
    <property type="evidence" value="ECO:0007669"/>
    <property type="project" value="UniProtKB-KW"/>
</dbReference>
<dbReference type="Pfam" id="PF01812">
    <property type="entry name" value="5-FTHF_cyc-lig"/>
    <property type="match status" value="1"/>
</dbReference>
<dbReference type="EC" id="6.3.3.2" evidence="5"/>
<keyword evidence="3 4" id="KW-0067">ATP-binding</keyword>
<dbReference type="GO" id="GO:0005524">
    <property type="term" value="F:ATP binding"/>
    <property type="evidence" value="ECO:0007669"/>
    <property type="project" value="UniProtKB-KW"/>
</dbReference>
<keyword evidence="6" id="KW-0436">Ligase</keyword>
<comment type="cofactor">
    <cofactor evidence="5">
        <name>Mg(2+)</name>
        <dbReference type="ChEBI" id="CHEBI:18420"/>
    </cofactor>
</comment>
<dbReference type="GO" id="GO:0009396">
    <property type="term" value="P:folic acid-containing compound biosynthetic process"/>
    <property type="evidence" value="ECO:0007669"/>
    <property type="project" value="TreeGrafter"/>
</dbReference>
<dbReference type="AlphaFoldDB" id="A0A0M2V4A4"/>
<organism evidence="6 7">
    <name type="scientific">Arsukibacterium ikkense</name>
    <dbReference type="NCBI Taxonomy" id="336831"/>
    <lineage>
        <taxon>Bacteria</taxon>
        <taxon>Pseudomonadati</taxon>
        <taxon>Pseudomonadota</taxon>
        <taxon>Gammaproteobacteria</taxon>
        <taxon>Chromatiales</taxon>
        <taxon>Chromatiaceae</taxon>
        <taxon>Arsukibacterium</taxon>
    </lineage>
</organism>
<keyword evidence="5" id="KW-0460">Magnesium</keyword>
<evidence type="ECO:0000256" key="4">
    <source>
        <dbReference type="PIRSR" id="PIRSR006806-1"/>
    </source>
</evidence>
<dbReference type="Gene3D" id="3.40.50.10420">
    <property type="entry name" value="NagB/RpiA/CoA transferase-like"/>
    <property type="match status" value="1"/>
</dbReference>
<dbReference type="Proteomes" id="UP000034228">
    <property type="component" value="Unassembled WGS sequence"/>
</dbReference>
<dbReference type="InterPro" id="IPR024185">
    <property type="entry name" value="FTHF_cligase-like_sf"/>
</dbReference>